<sequence length="269" mass="30423">MAVCPYCGGKGGGLCSANTNMQANILKKDMNAFTSALESVMNAARVADDIFLEIQTEISQTLNDYVTNPLLAMMSINRVLKRPAELAVNITNKVLGYVSLIDTIINNNAYTYSQKVLKEMMLSFAAMDMCVSVTSGDFRDKSESLYTEKLLLETEKKVLASFETIEGTIAGTYEEKYLQGEEYTINIEAKKELVKMFDMTRTYLIENINDLPTKRTLTLNKDRNYIDVCSEVYGNIEEETLDMFISDNNIKGEEIFMLRKGRSINYYID</sequence>
<name>A0A1E5NH40_9SPIR</name>
<dbReference type="Proteomes" id="UP000095247">
    <property type="component" value="Unassembled WGS sequence"/>
</dbReference>
<evidence type="ECO:0000313" key="2">
    <source>
        <dbReference type="Proteomes" id="UP000095247"/>
    </source>
</evidence>
<comment type="caution">
    <text evidence="1">The sequence shown here is derived from an EMBL/GenBank/DDBJ whole genome shotgun (WGS) entry which is preliminary data.</text>
</comment>
<protein>
    <submittedName>
        <fullName evidence="1">Uncharacterized protein</fullName>
    </submittedName>
</protein>
<dbReference type="RefSeq" id="WP_069726032.1">
    <property type="nucleotide sequence ID" value="NZ_MDCO01000006.1"/>
</dbReference>
<proteinExistence type="predicted"/>
<dbReference type="EMBL" id="MDCO01000006">
    <property type="protein sequence ID" value="OEJ15481.1"/>
    <property type="molecule type" value="Genomic_DNA"/>
</dbReference>
<accession>A0A1E5NH40</accession>
<organism evidence="1 2">
    <name type="scientific">Brachyspira hampsonii</name>
    <dbReference type="NCBI Taxonomy" id="1287055"/>
    <lineage>
        <taxon>Bacteria</taxon>
        <taxon>Pseudomonadati</taxon>
        <taxon>Spirochaetota</taxon>
        <taxon>Spirochaetia</taxon>
        <taxon>Brachyspirales</taxon>
        <taxon>Brachyspiraceae</taxon>
        <taxon>Brachyspira</taxon>
    </lineage>
</organism>
<gene>
    <name evidence="1" type="ORF">BFL38_14430</name>
</gene>
<reference evidence="1 2" key="1">
    <citation type="submission" date="2016-08" db="EMBL/GenBank/DDBJ databases">
        <title>Characterization and recognition of Brachyspira hampsonii sp. nov., a novel intestinal spirochete that is pathogenic to pigs.</title>
        <authorList>
            <person name="Mirajkar N."/>
            <person name="La T."/>
            <person name="Phillips N."/>
            <person name="Hampson D."/>
            <person name="Gebhart C."/>
        </authorList>
    </citation>
    <scope>NUCLEOTIDE SEQUENCE [LARGE SCALE GENOMIC DNA]</scope>
    <source>
        <strain evidence="1 2">P280/1</strain>
    </source>
</reference>
<dbReference type="AlphaFoldDB" id="A0A1E5NH40"/>
<evidence type="ECO:0000313" key="1">
    <source>
        <dbReference type="EMBL" id="OEJ15481.1"/>
    </source>
</evidence>